<feature type="transmembrane region" description="Helical" evidence="1">
    <location>
        <begin position="188"/>
        <end position="212"/>
    </location>
</feature>
<comment type="caution">
    <text evidence="2">The sequence shown here is derived from an EMBL/GenBank/DDBJ whole genome shotgun (WGS) entry which is preliminary data.</text>
</comment>
<evidence type="ECO:0000256" key="1">
    <source>
        <dbReference type="SAM" id="Phobius"/>
    </source>
</evidence>
<dbReference type="Proteomes" id="UP000295689">
    <property type="component" value="Unassembled WGS sequence"/>
</dbReference>
<evidence type="ECO:0000313" key="3">
    <source>
        <dbReference type="Proteomes" id="UP000295689"/>
    </source>
</evidence>
<evidence type="ECO:0000313" key="2">
    <source>
        <dbReference type="EMBL" id="TCN21469.1"/>
    </source>
</evidence>
<feature type="transmembrane region" description="Helical" evidence="1">
    <location>
        <begin position="90"/>
        <end position="109"/>
    </location>
</feature>
<feature type="transmembrane region" description="Helical" evidence="1">
    <location>
        <begin position="263"/>
        <end position="286"/>
    </location>
</feature>
<accession>A0A4R2B7W8</accession>
<feature type="transmembrane region" description="Helical" evidence="1">
    <location>
        <begin position="350"/>
        <end position="370"/>
    </location>
</feature>
<feature type="transmembrane region" description="Helical" evidence="1">
    <location>
        <begin position="49"/>
        <end position="69"/>
    </location>
</feature>
<dbReference type="RefSeq" id="WP_132010605.1">
    <property type="nucleotide sequence ID" value="NZ_JABUHM010000014.1"/>
</dbReference>
<protein>
    <recommendedName>
        <fullName evidence="4">Na+-driven multidrug efflux pump</fullName>
    </recommendedName>
</protein>
<gene>
    <name evidence="2" type="ORF">EV146_112152</name>
</gene>
<sequence length="441" mass="48611">MLIDTKTTADFGLMRMLAFFIPLGFSASLTSISHVIINGTLGRADQAELIIANYALALSLFGIIERPALVFRQTSSALVKGKSSFKMLGAFFIKVTLLISAVCAVLGFTPLGNWVFLHAFNADSVSLESLLATFRVISLVIIFSGLRCLYQGIIINHLETKWVTIGVIFRLAGMFLVAYYFILTDSVVSSMVGAVIFLTGMAIECMVSVWRGHSIMKSAQADSGPLLKQKDIFSFYTPLVFYLSFQTVIIPILYAFLGKVQDAHMGIASFALAFSITNLVLSFFMYTHQIVLQFYENNRHTVVKCIIVFSIVPSMLLAILCFTPLGMIFMESVMGTNQILAQETLLVLKFFIVKTLVFPWVDYFGGILMLRKNTKSLLKPQLFNMTAVIVVIVPLVYLFPHLNGSTGAIAASAGELIGLAAVYLVVTRKNKALQEEKRNAG</sequence>
<dbReference type="EMBL" id="SLVV01000012">
    <property type="protein sequence ID" value="TCN21469.1"/>
    <property type="molecule type" value="Genomic_DNA"/>
</dbReference>
<feature type="transmembrane region" description="Helical" evidence="1">
    <location>
        <begin position="406"/>
        <end position="426"/>
    </location>
</feature>
<evidence type="ECO:0008006" key="4">
    <source>
        <dbReference type="Google" id="ProtNLM"/>
    </source>
</evidence>
<feature type="transmembrane region" description="Helical" evidence="1">
    <location>
        <begin position="162"/>
        <end position="182"/>
    </location>
</feature>
<organism evidence="2 3">
    <name type="scientific">Mesobacillus foraminis</name>
    <dbReference type="NCBI Taxonomy" id="279826"/>
    <lineage>
        <taxon>Bacteria</taxon>
        <taxon>Bacillati</taxon>
        <taxon>Bacillota</taxon>
        <taxon>Bacilli</taxon>
        <taxon>Bacillales</taxon>
        <taxon>Bacillaceae</taxon>
        <taxon>Mesobacillus</taxon>
    </lineage>
</organism>
<keyword evidence="3" id="KW-1185">Reference proteome</keyword>
<dbReference type="AlphaFoldDB" id="A0A4R2B7W8"/>
<keyword evidence="1" id="KW-1133">Transmembrane helix</keyword>
<feature type="transmembrane region" description="Helical" evidence="1">
    <location>
        <begin position="306"/>
        <end position="330"/>
    </location>
</feature>
<proteinExistence type="predicted"/>
<feature type="transmembrane region" description="Helical" evidence="1">
    <location>
        <begin position="12"/>
        <end position="37"/>
    </location>
</feature>
<feature type="transmembrane region" description="Helical" evidence="1">
    <location>
        <begin position="129"/>
        <end position="150"/>
    </location>
</feature>
<keyword evidence="1" id="KW-0812">Transmembrane</keyword>
<keyword evidence="1" id="KW-0472">Membrane</keyword>
<feature type="transmembrane region" description="Helical" evidence="1">
    <location>
        <begin position="233"/>
        <end position="257"/>
    </location>
</feature>
<name>A0A4R2B7W8_9BACI</name>
<feature type="transmembrane region" description="Helical" evidence="1">
    <location>
        <begin position="382"/>
        <end position="400"/>
    </location>
</feature>
<reference evidence="2 3" key="1">
    <citation type="journal article" date="2015" name="Stand. Genomic Sci.">
        <title>Genomic Encyclopedia of Bacterial and Archaeal Type Strains, Phase III: the genomes of soil and plant-associated and newly described type strains.</title>
        <authorList>
            <person name="Whitman W.B."/>
            <person name="Woyke T."/>
            <person name="Klenk H.P."/>
            <person name="Zhou Y."/>
            <person name="Lilburn T.G."/>
            <person name="Beck B.J."/>
            <person name="De Vos P."/>
            <person name="Vandamme P."/>
            <person name="Eisen J.A."/>
            <person name="Garrity G."/>
            <person name="Hugenholtz P."/>
            <person name="Kyrpides N.C."/>
        </authorList>
    </citation>
    <scope>NUCLEOTIDE SEQUENCE [LARGE SCALE GENOMIC DNA]</scope>
    <source>
        <strain evidence="2 3">CV53</strain>
    </source>
</reference>